<evidence type="ECO:0000256" key="4">
    <source>
        <dbReference type="ARBA" id="ARBA00023163"/>
    </source>
</evidence>
<organism evidence="6 7">
    <name type="scientific">Streptomyces lucensis JCM 4490</name>
    <dbReference type="NCBI Taxonomy" id="1306176"/>
    <lineage>
        <taxon>Bacteria</taxon>
        <taxon>Bacillati</taxon>
        <taxon>Actinomycetota</taxon>
        <taxon>Actinomycetes</taxon>
        <taxon>Kitasatosporales</taxon>
        <taxon>Streptomycetaceae</taxon>
        <taxon>Streptomyces</taxon>
    </lineage>
</organism>
<dbReference type="RefSeq" id="WP_190016380.1">
    <property type="nucleotide sequence ID" value="NZ_BMUE01000007.1"/>
</dbReference>
<dbReference type="Gene3D" id="3.40.190.10">
    <property type="entry name" value="Periplasmic binding protein-like II"/>
    <property type="match status" value="2"/>
</dbReference>
<proteinExistence type="inferred from homology"/>
<accession>A0A918MSC1</accession>
<keyword evidence="7" id="KW-1185">Reference proteome</keyword>
<keyword evidence="4" id="KW-0804">Transcription</keyword>
<sequence>MELRTLRYFMAVAEELHFGRAAARLHMSQPPLSRAIKQLETEVGAALFDRLSSGVQLTAVGAVLLDEARALLDQADRVHTRVAAAAGTATITVGILDDSADPGTTRLARAYNRRHPRVEVRVRETDLTDPTCGLRAGRVDVALTRGPFDETGLTVHELRADPVGALLRADDPLARRDSLKPADLADRRWFLFPEGTDPLWQSYWNGGEPREGPVVRAVRECRQAVLWNGTVGITLLTHEPPEGLAVVPLIDMPPSPLVVAWNQGDTSPLIRSFLRIAITVYRS</sequence>
<dbReference type="GO" id="GO:0003677">
    <property type="term" value="F:DNA binding"/>
    <property type="evidence" value="ECO:0007669"/>
    <property type="project" value="UniProtKB-KW"/>
</dbReference>
<dbReference type="InterPro" id="IPR000847">
    <property type="entry name" value="LysR_HTH_N"/>
</dbReference>
<evidence type="ECO:0000256" key="3">
    <source>
        <dbReference type="ARBA" id="ARBA00023125"/>
    </source>
</evidence>
<evidence type="ECO:0000256" key="1">
    <source>
        <dbReference type="ARBA" id="ARBA00009437"/>
    </source>
</evidence>
<evidence type="ECO:0000259" key="5">
    <source>
        <dbReference type="PROSITE" id="PS50931"/>
    </source>
</evidence>
<protein>
    <submittedName>
        <fullName evidence="6">LysR family transcriptional regulator</fullName>
    </submittedName>
</protein>
<evidence type="ECO:0000313" key="7">
    <source>
        <dbReference type="Proteomes" id="UP000620224"/>
    </source>
</evidence>
<comment type="caution">
    <text evidence="6">The sequence shown here is derived from an EMBL/GenBank/DDBJ whole genome shotgun (WGS) entry which is preliminary data.</text>
</comment>
<dbReference type="CDD" id="cd08414">
    <property type="entry name" value="PBP2_LTTR_aromatics_like"/>
    <property type="match status" value="1"/>
</dbReference>
<dbReference type="GO" id="GO:0032993">
    <property type="term" value="C:protein-DNA complex"/>
    <property type="evidence" value="ECO:0007669"/>
    <property type="project" value="TreeGrafter"/>
</dbReference>
<evidence type="ECO:0000256" key="2">
    <source>
        <dbReference type="ARBA" id="ARBA00023015"/>
    </source>
</evidence>
<dbReference type="FunFam" id="1.10.10.10:FF:000001">
    <property type="entry name" value="LysR family transcriptional regulator"/>
    <property type="match status" value="1"/>
</dbReference>
<dbReference type="PANTHER" id="PTHR30346">
    <property type="entry name" value="TRANSCRIPTIONAL DUAL REGULATOR HCAR-RELATED"/>
    <property type="match status" value="1"/>
</dbReference>
<dbReference type="Gene3D" id="1.10.10.10">
    <property type="entry name" value="Winged helix-like DNA-binding domain superfamily/Winged helix DNA-binding domain"/>
    <property type="match status" value="1"/>
</dbReference>
<feature type="domain" description="HTH lysR-type" evidence="5">
    <location>
        <begin position="1"/>
        <end position="58"/>
    </location>
</feature>
<gene>
    <name evidence="6" type="ORF">GCM10010503_36230</name>
</gene>
<dbReference type="SUPFAM" id="SSF53850">
    <property type="entry name" value="Periplasmic binding protein-like II"/>
    <property type="match status" value="1"/>
</dbReference>
<dbReference type="InterPro" id="IPR036388">
    <property type="entry name" value="WH-like_DNA-bd_sf"/>
</dbReference>
<dbReference type="Proteomes" id="UP000620224">
    <property type="component" value="Unassembled WGS sequence"/>
</dbReference>
<name>A0A918MSC1_9ACTN</name>
<keyword evidence="3" id="KW-0238">DNA-binding</keyword>
<reference evidence="6 7" key="1">
    <citation type="journal article" date="2014" name="Int. J. Syst. Evol. Microbiol.">
        <title>Complete genome sequence of Corynebacterium casei LMG S-19264T (=DSM 44701T), isolated from a smear-ripened cheese.</title>
        <authorList>
            <consortium name="US DOE Joint Genome Institute (JGI-PGF)"/>
            <person name="Walter F."/>
            <person name="Albersmeier A."/>
            <person name="Kalinowski J."/>
            <person name="Ruckert C."/>
        </authorList>
    </citation>
    <scope>NUCLEOTIDE SEQUENCE [LARGE SCALE GENOMIC DNA]</scope>
    <source>
        <strain evidence="6 7">JCM 4490</strain>
    </source>
</reference>
<dbReference type="InterPro" id="IPR036390">
    <property type="entry name" value="WH_DNA-bd_sf"/>
</dbReference>
<dbReference type="EMBL" id="BMUE01000007">
    <property type="protein sequence ID" value="GGW55869.1"/>
    <property type="molecule type" value="Genomic_DNA"/>
</dbReference>
<evidence type="ECO:0000313" key="6">
    <source>
        <dbReference type="EMBL" id="GGW55869.1"/>
    </source>
</evidence>
<dbReference type="PRINTS" id="PR00039">
    <property type="entry name" value="HTHLYSR"/>
</dbReference>
<dbReference type="AlphaFoldDB" id="A0A918MSC1"/>
<dbReference type="InterPro" id="IPR005119">
    <property type="entry name" value="LysR_subst-bd"/>
</dbReference>
<dbReference type="PANTHER" id="PTHR30346:SF0">
    <property type="entry name" value="HCA OPERON TRANSCRIPTIONAL ACTIVATOR HCAR"/>
    <property type="match status" value="1"/>
</dbReference>
<dbReference type="Pfam" id="PF00126">
    <property type="entry name" value="HTH_1"/>
    <property type="match status" value="1"/>
</dbReference>
<keyword evidence="2" id="KW-0805">Transcription regulation</keyword>
<dbReference type="SUPFAM" id="SSF46785">
    <property type="entry name" value="Winged helix' DNA-binding domain"/>
    <property type="match status" value="1"/>
</dbReference>
<dbReference type="Pfam" id="PF03466">
    <property type="entry name" value="LysR_substrate"/>
    <property type="match status" value="1"/>
</dbReference>
<dbReference type="GO" id="GO:0003700">
    <property type="term" value="F:DNA-binding transcription factor activity"/>
    <property type="evidence" value="ECO:0007669"/>
    <property type="project" value="InterPro"/>
</dbReference>
<dbReference type="PROSITE" id="PS50931">
    <property type="entry name" value="HTH_LYSR"/>
    <property type="match status" value="1"/>
</dbReference>
<comment type="similarity">
    <text evidence="1">Belongs to the LysR transcriptional regulatory family.</text>
</comment>